<proteinExistence type="predicted"/>
<gene>
    <name evidence="1" type="ORF">SAMN04487960_103214</name>
</gene>
<dbReference type="Gene3D" id="3.30.310.170">
    <property type="entry name" value="Outer membrane protein assembly factor BamC"/>
    <property type="match status" value="1"/>
</dbReference>
<dbReference type="AlphaFoldDB" id="A0A1H2UT23"/>
<organism evidence="1 2">
    <name type="scientific">Marinobacter mobilis</name>
    <dbReference type="NCBI Taxonomy" id="488533"/>
    <lineage>
        <taxon>Bacteria</taxon>
        <taxon>Pseudomonadati</taxon>
        <taxon>Pseudomonadota</taxon>
        <taxon>Gammaproteobacteria</taxon>
        <taxon>Pseudomonadales</taxon>
        <taxon>Marinobacteraceae</taxon>
        <taxon>Marinobacter</taxon>
    </lineage>
</organism>
<dbReference type="PROSITE" id="PS51257">
    <property type="entry name" value="PROKAR_LIPOPROTEIN"/>
    <property type="match status" value="1"/>
</dbReference>
<dbReference type="EMBL" id="FNNE01000003">
    <property type="protein sequence ID" value="SDW59225.1"/>
    <property type="molecule type" value="Genomic_DNA"/>
</dbReference>
<evidence type="ECO:0000313" key="1">
    <source>
        <dbReference type="EMBL" id="SDW59225.1"/>
    </source>
</evidence>
<protein>
    <submittedName>
        <fullName evidence="1">Beta-barrel assembly machine subunit BamC</fullName>
    </submittedName>
</protein>
<dbReference type="STRING" id="488533.SAMN04487960_103214"/>
<keyword evidence="2" id="KW-1185">Reference proteome</keyword>
<dbReference type="OrthoDB" id="6199301at2"/>
<name>A0A1H2UT23_9GAMM</name>
<evidence type="ECO:0000313" key="2">
    <source>
        <dbReference type="Proteomes" id="UP000199675"/>
    </source>
</evidence>
<dbReference type="InterPro" id="IPR042268">
    <property type="entry name" value="BamC_C"/>
</dbReference>
<dbReference type="InterPro" id="IPR010653">
    <property type="entry name" value="NlpB/DapX"/>
</dbReference>
<sequence length="359" mass="40297">MVVPFRKQSHPKRCVLGVAGAMVFVTLAGCSFLEDRSERYVSAPLGEPLKTVDERQRNRIGEAYPIREIDNAEAGRLYPDELPVPPDMTSEILEQNYLVESLDDQTWLLVNELPGQVWPSVTAYLNDRGFSVAYDNPALGLVQSELVNYSRQARGLVGLADVAGSESLVVVQARVASGVRRKTTEIQLRPRIVESDPDRLYAWQSLSRNPELEKSLLEDLAAFLKEREGTKSYSRVASGITNEPLVNLVSDNELPVAIRMDLEYGRAWSEVKRALEEASVAIVDLDRSSGNFLVDYRSREERDPGMFSWFSDEPEAQYTFDVQLVQQDSFVLVTAGRAPDYSGADRSSLLLNQLFDHLY</sequence>
<accession>A0A1H2UT23</accession>
<dbReference type="Pfam" id="PF06804">
    <property type="entry name" value="Lipoprotein_18"/>
    <property type="match status" value="1"/>
</dbReference>
<reference evidence="1 2" key="1">
    <citation type="submission" date="2016-10" db="EMBL/GenBank/DDBJ databases">
        <authorList>
            <person name="de Groot N.N."/>
        </authorList>
    </citation>
    <scope>NUCLEOTIDE SEQUENCE [LARGE SCALE GENOMIC DNA]</scope>
    <source>
        <strain evidence="1 2">CGMCC 1.7059</strain>
    </source>
</reference>
<dbReference type="Proteomes" id="UP000199675">
    <property type="component" value="Unassembled WGS sequence"/>
</dbReference>